<dbReference type="Proteomes" id="UP000634476">
    <property type="component" value="Unassembled WGS sequence"/>
</dbReference>
<evidence type="ECO:0000256" key="1">
    <source>
        <dbReference type="SAM" id="MobiDB-lite"/>
    </source>
</evidence>
<dbReference type="RefSeq" id="WP_203878331.1">
    <property type="nucleotide sequence ID" value="NZ_BOOK01000046.1"/>
</dbReference>
<dbReference type="EMBL" id="BOOK01000046">
    <property type="protein sequence ID" value="GII04062.1"/>
    <property type="molecule type" value="Genomic_DNA"/>
</dbReference>
<feature type="transmembrane region" description="Helical" evidence="2">
    <location>
        <begin position="68"/>
        <end position="88"/>
    </location>
</feature>
<dbReference type="InterPro" id="IPR036259">
    <property type="entry name" value="MFS_trans_sf"/>
</dbReference>
<keyword evidence="2" id="KW-0472">Membrane</keyword>
<accession>A0A8J3T2P9</accession>
<feature type="compositionally biased region" description="Low complexity" evidence="1">
    <location>
        <begin position="1"/>
        <end position="16"/>
    </location>
</feature>
<sequence>MATIGTQASPAAAGTSPGPPAFGPPPGAGHPRAVFAVVALAVFVSTLDVFIVNIAVPAIQADFGNSSVAGVSWVAVLGTPTASTVIGAHDDTRWFMIASAAAAAFALALIRPSNGEER</sequence>
<keyword evidence="4" id="KW-1185">Reference proteome</keyword>
<feature type="transmembrane region" description="Helical" evidence="2">
    <location>
        <begin position="33"/>
        <end position="56"/>
    </location>
</feature>
<keyword evidence="2" id="KW-1133">Transmembrane helix</keyword>
<organism evidence="3 4">
    <name type="scientific">Planobispora takensis</name>
    <dbReference type="NCBI Taxonomy" id="1367882"/>
    <lineage>
        <taxon>Bacteria</taxon>
        <taxon>Bacillati</taxon>
        <taxon>Actinomycetota</taxon>
        <taxon>Actinomycetes</taxon>
        <taxon>Streptosporangiales</taxon>
        <taxon>Streptosporangiaceae</taxon>
        <taxon>Planobispora</taxon>
    </lineage>
</organism>
<evidence type="ECO:0000313" key="3">
    <source>
        <dbReference type="EMBL" id="GII04062.1"/>
    </source>
</evidence>
<name>A0A8J3T2P9_9ACTN</name>
<evidence type="ECO:0000256" key="2">
    <source>
        <dbReference type="SAM" id="Phobius"/>
    </source>
</evidence>
<reference evidence="3" key="1">
    <citation type="submission" date="2021-01" db="EMBL/GenBank/DDBJ databases">
        <title>Whole genome shotgun sequence of Planobispora takensis NBRC 109077.</title>
        <authorList>
            <person name="Komaki H."/>
            <person name="Tamura T."/>
        </authorList>
    </citation>
    <scope>NUCLEOTIDE SEQUENCE</scope>
    <source>
        <strain evidence="3">NBRC 109077</strain>
    </source>
</reference>
<keyword evidence="2" id="KW-0812">Transmembrane</keyword>
<comment type="caution">
    <text evidence="3">The sequence shown here is derived from an EMBL/GenBank/DDBJ whole genome shotgun (WGS) entry which is preliminary data.</text>
</comment>
<proteinExistence type="predicted"/>
<dbReference type="SUPFAM" id="SSF103473">
    <property type="entry name" value="MFS general substrate transporter"/>
    <property type="match status" value="1"/>
</dbReference>
<protein>
    <submittedName>
        <fullName evidence="3">Uncharacterized protein</fullName>
    </submittedName>
</protein>
<gene>
    <name evidence="3" type="ORF">Pta02_60700</name>
</gene>
<feature type="transmembrane region" description="Helical" evidence="2">
    <location>
        <begin position="94"/>
        <end position="110"/>
    </location>
</feature>
<dbReference type="AlphaFoldDB" id="A0A8J3T2P9"/>
<feature type="region of interest" description="Disordered" evidence="1">
    <location>
        <begin position="1"/>
        <end position="25"/>
    </location>
</feature>
<evidence type="ECO:0000313" key="4">
    <source>
        <dbReference type="Proteomes" id="UP000634476"/>
    </source>
</evidence>